<sequence length="79" mass="9506">MCICINCKHVQNCSTYYLIEGQHEKLHFNNYPLFIAHVPVININIILQNQQVKFDWDVTNCLSFVEDPEKWLTLNYYQR</sequence>
<keyword evidence="1" id="KW-0934">Plastid</keyword>
<dbReference type="GeneID" id="32891386"/>
<proteinExistence type="predicted"/>
<accession>A0A1Y9TLT2</accession>
<dbReference type="Pfam" id="PF10718">
    <property type="entry name" value="Ycf34"/>
    <property type="match status" value="1"/>
</dbReference>
<dbReference type="AlphaFoldDB" id="A0A1Y9TLT2"/>
<name>A0A1Y9TLT2_9RHOD</name>
<dbReference type="EMBL" id="KY709208">
    <property type="protein sequence ID" value="ARO90566.1"/>
    <property type="molecule type" value="Genomic_DNA"/>
</dbReference>
<dbReference type="InterPro" id="IPR019656">
    <property type="entry name" value="Uncharacterised_Ycf34"/>
</dbReference>
<evidence type="ECO:0000313" key="1">
    <source>
        <dbReference type="EMBL" id="ARO90566.1"/>
    </source>
</evidence>
<gene>
    <name evidence="1" type="primary">ycf34</name>
</gene>
<keyword evidence="1" id="KW-0150">Chloroplast</keyword>
<dbReference type="RefSeq" id="YP_009369878.1">
    <property type="nucleotide sequence ID" value="NC_034776.1"/>
</dbReference>
<protein>
    <submittedName>
        <fullName evidence="1">Conserved hypothetical plastid protein</fullName>
    </submittedName>
</protein>
<geneLocation type="chloroplast" evidence="1"/>
<organism evidence="1">
    <name type="scientific">Boldia erythrosiphon</name>
    <dbReference type="NCBI Taxonomy" id="74908"/>
    <lineage>
        <taxon>Eukaryota</taxon>
        <taxon>Rhodophyta</taxon>
        <taxon>Compsopogonophyceae</taxon>
        <taxon>Compsopogonales</taxon>
        <taxon>Boldiaceae</taxon>
        <taxon>Boldia</taxon>
    </lineage>
</organism>
<reference evidence="1" key="1">
    <citation type="submission" date="2017-03" db="EMBL/GenBank/DDBJ databases">
        <title>The new red algal subphylum Proteorhodophytina comprises the largest and most divergent plastid genomes known.</title>
        <authorList>
            <person name="Munoz-Gomez S.A."/>
            <person name="Mejia-Franco F.G."/>
            <person name="Durnin K."/>
            <person name="Morgan C."/>
            <person name="Grisdale C.J."/>
            <person name="Archibald J.M."/>
            <person name="Slamovits C.H."/>
        </authorList>
    </citation>
    <scope>NUCLEOTIDE SEQUENCE</scope>
    <source>
        <strain evidence="1">UTEX LB2858</strain>
    </source>
</reference>